<evidence type="ECO:0000259" key="1">
    <source>
        <dbReference type="Pfam" id="PF06985"/>
    </source>
</evidence>
<dbReference type="Pfam" id="PF06985">
    <property type="entry name" value="HET"/>
    <property type="match status" value="1"/>
</dbReference>
<dbReference type="STRING" id="1408157.A0A1J7I6Q4"/>
<evidence type="ECO:0000313" key="2">
    <source>
        <dbReference type="EMBL" id="OIW23051.1"/>
    </source>
</evidence>
<dbReference type="InterPro" id="IPR010730">
    <property type="entry name" value="HET"/>
</dbReference>
<dbReference type="OrthoDB" id="5219748at2759"/>
<accession>A0A1J7I6Q4</accession>
<dbReference type="AlphaFoldDB" id="A0A1J7I6Q4"/>
<sequence length="718" mass="81112">MSLPRLTGPFADRSIVTQVQQSSESRSQHSSIPAERSYILYEQTGEPFQYSLLEHHDSVRLFRLHPSRTSTAAISCSFLDVPPSTNPEYEVLSGFWGDQTSFQPVPLLVDGRSCITTLQLVQALYKFRHRDRQRLLWIQSLCVDPRNLGERSRQIARLRDILLSAERLILWLGAAEDDSNLVFEHLAQFAHLVSEGNWPRSLLPDARYGRESTGLPGASGARDHVQPYTGHAAAAFVKLCSRPWFYRPLSITELALSKNILLVCGDHQLPQIPWYNPISLLVEAYPSRHQLPPYHGVSLFADLNIPVVDAVAHVSSLSFHARILNHPYPWLRDGLRMENAYRIVRNCRPNDRRDSVFAIASLESIPPVDINYQLSVSDIYQQATFALLQMHRSIQVLRRLASPSRASDLPSWTLDFSTPLETTGAIWALPGCRFLKDRVSQKLNDEEVDAQRRGLWPCDSQVPQPRLEYGKLTVAGRLMETVTAIGPPMSATIATDQTSRSFADILAAWEDLASRLQPTKRFPHSVADAFFDTLIANDTHDVLRNNPPRPLFSPVADRARKWYMHHGSGILRRADGEYFAALDHDDETDVRTQPATSPHDILYDISQIWRSSSDGEGSSQEFGRRLARACACKRFFITDQGSMGLAPSEAREGDVIVFLPTGAFPLFLRPCGDKTATTAYRLLGEGFLYDWWRHIEPVFEHRVKMGSYGDLLTEFVLE</sequence>
<protein>
    <recommendedName>
        <fullName evidence="1">Heterokaryon incompatibility domain-containing protein</fullName>
    </recommendedName>
</protein>
<proteinExistence type="predicted"/>
<evidence type="ECO:0000313" key="3">
    <source>
        <dbReference type="Proteomes" id="UP000182658"/>
    </source>
</evidence>
<dbReference type="Pfam" id="PF26639">
    <property type="entry name" value="Het-6_barrel"/>
    <property type="match status" value="1"/>
</dbReference>
<gene>
    <name evidence="2" type="ORF">CONLIGDRAFT_147213</name>
</gene>
<organism evidence="2 3">
    <name type="scientific">Coniochaeta ligniaria NRRL 30616</name>
    <dbReference type="NCBI Taxonomy" id="1408157"/>
    <lineage>
        <taxon>Eukaryota</taxon>
        <taxon>Fungi</taxon>
        <taxon>Dikarya</taxon>
        <taxon>Ascomycota</taxon>
        <taxon>Pezizomycotina</taxon>
        <taxon>Sordariomycetes</taxon>
        <taxon>Sordariomycetidae</taxon>
        <taxon>Coniochaetales</taxon>
        <taxon>Coniochaetaceae</taxon>
        <taxon>Coniochaeta</taxon>
    </lineage>
</organism>
<dbReference type="PANTHER" id="PTHR24148:SF64">
    <property type="entry name" value="HETEROKARYON INCOMPATIBILITY DOMAIN-CONTAINING PROTEIN"/>
    <property type="match status" value="1"/>
</dbReference>
<dbReference type="PANTHER" id="PTHR24148">
    <property type="entry name" value="ANKYRIN REPEAT DOMAIN-CONTAINING PROTEIN 39 HOMOLOG-RELATED"/>
    <property type="match status" value="1"/>
</dbReference>
<dbReference type="InParanoid" id="A0A1J7I6Q4"/>
<keyword evidence="3" id="KW-1185">Reference proteome</keyword>
<reference evidence="2 3" key="1">
    <citation type="submission" date="2016-10" db="EMBL/GenBank/DDBJ databases">
        <title>Draft genome sequence of Coniochaeta ligniaria NRRL30616, a lignocellulolytic fungus for bioabatement of inhibitors in plant biomass hydrolysates.</title>
        <authorList>
            <consortium name="DOE Joint Genome Institute"/>
            <person name="Jimenez D.J."/>
            <person name="Hector R.E."/>
            <person name="Riley R."/>
            <person name="Sun H."/>
            <person name="Grigoriev I.V."/>
            <person name="Van Elsas J.D."/>
            <person name="Nichols N.N."/>
        </authorList>
    </citation>
    <scope>NUCLEOTIDE SEQUENCE [LARGE SCALE GENOMIC DNA]</scope>
    <source>
        <strain evidence="2 3">NRRL 30616</strain>
    </source>
</reference>
<name>A0A1J7I6Q4_9PEZI</name>
<dbReference type="InterPro" id="IPR052895">
    <property type="entry name" value="HetReg/Transcr_Mod"/>
</dbReference>
<dbReference type="Proteomes" id="UP000182658">
    <property type="component" value="Unassembled WGS sequence"/>
</dbReference>
<feature type="domain" description="Heterokaryon incompatibility" evidence="1">
    <location>
        <begin position="89"/>
        <end position="247"/>
    </location>
</feature>
<dbReference type="EMBL" id="KV875109">
    <property type="protein sequence ID" value="OIW23051.1"/>
    <property type="molecule type" value="Genomic_DNA"/>
</dbReference>